<feature type="transmembrane region" description="Helical" evidence="1">
    <location>
        <begin position="36"/>
        <end position="64"/>
    </location>
</feature>
<keyword evidence="1" id="KW-0472">Membrane</keyword>
<dbReference type="STRING" id="644282.Deba_2761"/>
<dbReference type="Proteomes" id="UP000009047">
    <property type="component" value="Chromosome"/>
</dbReference>
<keyword evidence="1" id="KW-1133">Transmembrane helix</keyword>
<dbReference type="Pfam" id="PF04024">
    <property type="entry name" value="PspC"/>
    <property type="match status" value="1"/>
</dbReference>
<dbReference type="eggNOG" id="COG1983">
    <property type="taxonomic scope" value="Bacteria"/>
</dbReference>
<dbReference type="InterPro" id="IPR007168">
    <property type="entry name" value="Phageshock_PspC_N"/>
</dbReference>
<feature type="domain" description="Phage shock protein PspC N-terminal" evidence="2">
    <location>
        <begin position="11"/>
        <end position="67"/>
    </location>
</feature>
<organism evidence="3 4">
    <name type="scientific">Desulfarculus baarsii (strain ATCC 33931 / DSM 2075 / LMG 7858 / VKM B-1802 / 2st14)</name>
    <dbReference type="NCBI Taxonomy" id="644282"/>
    <lineage>
        <taxon>Bacteria</taxon>
        <taxon>Pseudomonadati</taxon>
        <taxon>Thermodesulfobacteriota</taxon>
        <taxon>Desulfarculia</taxon>
        <taxon>Desulfarculales</taxon>
        <taxon>Desulfarculaceae</taxon>
        <taxon>Desulfarculus</taxon>
    </lineage>
</organism>
<reference evidence="3 4" key="1">
    <citation type="journal article" date="2010" name="Stand. Genomic Sci.">
        <title>Complete genome sequence of Desulfarculus baarsii type strain (2st14).</title>
        <authorList>
            <person name="Sun H."/>
            <person name="Spring S."/>
            <person name="Lapidus A."/>
            <person name="Davenport K."/>
            <person name="Del Rio T.G."/>
            <person name="Tice H."/>
            <person name="Nolan M."/>
            <person name="Copeland A."/>
            <person name="Cheng J.F."/>
            <person name="Lucas S."/>
            <person name="Tapia R."/>
            <person name="Goodwin L."/>
            <person name="Pitluck S."/>
            <person name="Ivanova N."/>
            <person name="Pagani I."/>
            <person name="Mavromatis K."/>
            <person name="Ovchinnikova G."/>
            <person name="Pati A."/>
            <person name="Chen A."/>
            <person name="Palaniappan K."/>
            <person name="Hauser L."/>
            <person name="Chang Y.J."/>
            <person name="Jeffries C.D."/>
            <person name="Detter J.C."/>
            <person name="Han C."/>
            <person name="Rohde M."/>
            <person name="Brambilla E."/>
            <person name="Goker M."/>
            <person name="Woyke T."/>
            <person name="Bristow J."/>
            <person name="Eisen J.A."/>
            <person name="Markowitz V."/>
            <person name="Hugenholtz P."/>
            <person name="Kyrpides N.C."/>
            <person name="Klenk H.P."/>
            <person name="Land M."/>
        </authorList>
    </citation>
    <scope>NUCLEOTIDE SEQUENCE [LARGE SCALE GENOMIC DNA]</scope>
    <source>
        <strain evidence="4">ATCC 33931 / DSM 2075 / LMG 7858 / VKM B-1802 / 2st14</strain>
    </source>
</reference>
<evidence type="ECO:0000259" key="2">
    <source>
        <dbReference type="Pfam" id="PF04024"/>
    </source>
</evidence>
<dbReference type="KEGG" id="dbr:Deba_2761"/>
<keyword evidence="1" id="KW-0812">Transmembrane</keyword>
<proteinExistence type="predicted"/>
<dbReference type="OrthoDB" id="7359894at2"/>
<evidence type="ECO:0000313" key="4">
    <source>
        <dbReference type="Proteomes" id="UP000009047"/>
    </source>
</evidence>
<dbReference type="NCBIfam" id="TIGR02978">
    <property type="entry name" value="phageshock_pspC"/>
    <property type="match status" value="1"/>
</dbReference>
<dbReference type="AlphaFoldDB" id="E1QM72"/>
<gene>
    <name evidence="3" type="ordered locus">Deba_2761</name>
</gene>
<accession>E1QM72</accession>
<dbReference type="EMBL" id="CP002085">
    <property type="protein sequence ID" value="ADK86115.1"/>
    <property type="molecule type" value="Genomic_DNA"/>
</dbReference>
<name>E1QM72_DESB2</name>
<evidence type="ECO:0000256" key="1">
    <source>
        <dbReference type="SAM" id="Phobius"/>
    </source>
</evidence>
<dbReference type="RefSeq" id="WP_013259554.1">
    <property type="nucleotide sequence ID" value="NC_014365.1"/>
</dbReference>
<sequence length="129" mass="14991">MRAFENMRFSGLYRSRQGLIFGVCKGLARHYDFSLFWVRFLTVLVALFTGVWPVALLYVAAALLMKPAPVIPLENDAEQEFYNSYSAGRTAAVGRLKRTFDGLERRLRRLEDSVTAREYDWQRRFNEGD</sequence>
<dbReference type="HOGENOM" id="CLU_137949_0_0_7"/>
<evidence type="ECO:0000313" key="3">
    <source>
        <dbReference type="EMBL" id="ADK86115.1"/>
    </source>
</evidence>
<dbReference type="InterPro" id="IPR014320">
    <property type="entry name" value="Phageshock_PspC"/>
</dbReference>
<protein>
    <submittedName>
        <fullName evidence="3">Phage shock protein C, PspC</fullName>
    </submittedName>
</protein>
<keyword evidence="4" id="KW-1185">Reference proteome</keyword>